<dbReference type="InterPro" id="IPR003646">
    <property type="entry name" value="SH3-like_bac-type"/>
</dbReference>
<sequence length="280" mass="31555">MAVKLPTTKNVDMYTAKMYPDLWTGGNPKGAIIHNDAGRMSALDYITWLKMARTPNTSKAELGFANYYIDRNNIVRVATTTIGGYAAANPYYNKNFLHYEVCQQLGANDADWLANERAVFMQVAEDFHYYGLKASKDTIVLHHDVSRTGTSCPQRSMQMHGGNYPAVRQYFINQVAYYMSLGKTVKEMVNALNKAQKPTVTPSKTPTNTNTGIVKKYAEKGVFYPNETIIVRDAPTTKASIVTRYFKGENLTYHTVHIGNGYVWLEYLRNNGKSGFIPIR</sequence>
<dbReference type="InterPro" id="IPR036505">
    <property type="entry name" value="Amidase/PGRP_sf"/>
</dbReference>
<dbReference type="Gene3D" id="3.40.80.10">
    <property type="entry name" value="Peptidoglycan recognition protein-like"/>
    <property type="match status" value="1"/>
</dbReference>
<proteinExistence type="predicted"/>
<gene>
    <name evidence="2" type="ORF">H9948_04680</name>
</gene>
<feature type="domain" description="N-acetylmuramoyl-L-alanine amidase" evidence="1">
    <location>
        <begin position="19"/>
        <end position="164"/>
    </location>
</feature>
<evidence type="ECO:0000313" key="3">
    <source>
        <dbReference type="Proteomes" id="UP000886856"/>
    </source>
</evidence>
<dbReference type="Proteomes" id="UP000886856">
    <property type="component" value="Unassembled WGS sequence"/>
</dbReference>
<dbReference type="AlphaFoldDB" id="A0A9D2I1G8"/>
<dbReference type="Pfam" id="PF08460">
    <property type="entry name" value="SH3_5"/>
    <property type="match status" value="1"/>
</dbReference>
<dbReference type="GO" id="GO:0009253">
    <property type="term" value="P:peptidoglycan catabolic process"/>
    <property type="evidence" value="ECO:0007669"/>
    <property type="project" value="InterPro"/>
</dbReference>
<dbReference type="Gene3D" id="2.30.30.40">
    <property type="entry name" value="SH3 Domains"/>
    <property type="match status" value="1"/>
</dbReference>
<dbReference type="GO" id="GO:0008745">
    <property type="term" value="F:N-acetylmuramoyl-L-alanine amidase activity"/>
    <property type="evidence" value="ECO:0007669"/>
    <property type="project" value="InterPro"/>
</dbReference>
<dbReference type="InterPro" id="IPR002502">
    <property type="entry name" value="Amidase_domain"/>
</dbReference>
<organism evidence="2 3">
    <name type="scientific">Candidatus Jeotgalibaca merdavium</name>
    <dbReference type="NCBI Taxonomy" id="2838627"/>
    <lineage>
        <taxon>Bacteria</taxon>
        <taxon>Bacillati</taxon>
        <taxon>Bacillota</taxon>
        <taxon>Bacilli</taxon>
        <taxon>Lactobacillales</taxon>
        <taxon>Carnobacteriaceae</taxon>
        <taxon>Jeotgalibaca</taxon>
    </lineage>
</organism>
<evidence type="ECO:0000313" key="2">
    <source>
        <dbReference type="EMBL" id="HJA90068.1"/>
    </source>
</evidence>
<comment type="caution">
    <text evidence="2">The sequence shown here is derived from an EMBL/GenBank/DDBJ whole genome shotgun (WGS) entry which is preliminary data.</text>
</comment>
<evidence type="ECO:0000259" key="1">
    <source>
        <dbReference type="SMART" id="SM00644"/>
    </source>
</evidence>
<dbReference type="SMART" id="SM00644">
    <property type="entry name" value="Ami_2"/>
    <property type="match status" value="1"/>
</dbReference>
<accession>A0A9D2I1G8</accession>
<name>A0A9D2I1G8_9LACT</name>
<dbReference type="SUPFAM" id="SSF55846">
    <property type="entry name" value="N-acetylmuramoyl-L-alanine amidase-like"/>
    <property type="match status" value="1"/>
</dbReference>
<reference evidence="2" key="2">
    <citation type="submission" date="2021-04" db="EMBL/GenBank/DDBJ databases">
        <authorList>
            <person name="Gilroy R."/>
        </authorList>
    </citation>
    <scope>NUCLEOTIDE SEQUENCE</scope>
    <source>
        <strain evidence="2">CHK171-505</strain>
    </source>
</reference>
<dbReference type="EMBL" id="DWYW01000101">
    <property type="protein sequence ID" value="HJA90068.1"/>
    <property type="molecule type" value="Genomic_DNA"/>
</dbReference>
<reference evidence="2" key="1">
    <citation type="journal article" date="2021" name="PeerJ">
        <title>Extensive microbial diversity within the chicken gut microbiome revealed by metagenomics and culture.</title>
        <authorList>
            <person name="Gilroy R."/>
            <person name="Ravi A."/>
            <person name="Getino M."/>
            <person name="Pursley I."/>
            <person name="Horton D.L."/>
            <person name="Alikhan N.F."/>
            <person name="Baker D."/>
            <person name="Gharbi K."/>
            <person name="Hall N."/>
            <person name="Watson M."/>
            <person name="Adriaenssens E.M."/>
            <person name="Foster-Nyarko E."/>
            <person name="Jarju S."/>
            <person name="Secka A."/>
            <person name="Antonio M."/>
            <person name="Oren A."/>
            <person name="Chaudhuri R.R."/>
            <person name="La Ragione R."/>
            <person name="Hildebrand F."/>
            <person name="Pallen M.J."/>
        </authorList>
    </citation>
    <scope>NUCLEOTIDE SEQUENCE</scope>
    <source>
        <strain evidence="2">CHK171-505</strain>
    </source>
</reference>
<feature type="non-terminal residue" evidence="2">
    <location>
        <position position="280"/>
    </location>
</feature>
<protein>
    <submittedName>
        <fullName evidence="2">SH3 domain-containing protein</fullName>
    </submittedName>
</protein>